<name>A0A4C1ZX12_EUMVA</name>
<sequence>MLSCVHNPPARGAGCVLACRNTLTFCFRGLLFKPYPRVIISVPGGLVPQVTLRVDPRQPLVEVLVQLKRGGLWWRDFGVPDRKCSSQANICFRAANDLQVLLPTNRLFSRFL</sequence>
<comment type="caution">
    <text evidence="1">The sequence shown here is derived from an EMBL/GenBank/DDBJ whole genome shotgun (WGS) entry which is preliminary data.</text>
</comment>
<keyword evidence="2" id="KW-1185">Reference proteome</keyword>
<evidence type="ECO:0000313" key="1">
    <source>
        <dbReference type="EMBL" id="GBP92248.1"/>
    </source>
</evidence>
<reference evidence="1 2" key="1">
    <citation type="journal article" date="2019" name="Commun. Biol.">
        <title>The bagworm genome reveals a unique fibroin gene that provides high tensile strength.</title>
        <authorList>
            <person name="Kono N."/>
            <person name="Nakamura H."/>
            <person name="Ohtoshi R."/>
            <person name="Tomita M."/>
            <person name="Numata K."/>
            <person name="Arakawa K."/>
        </authorList>
    </citation>
    <scope>NUCLEOTIDE SEQUENCE [LARGE SCALE GENOMIC DNA]</scope>
</reference>
<dbReference type="EMBL" id="BGZK01002253">
    <property type="protein sequence ID" value="GBP92248.1"/>
    <property type="molecule type" value="Genomic_DNA"/>
</dbReference>
<organism evidence="1 2">
    <name type="scientific">Eumeta variegata</name>
    <name type="common">Bagworm moth</name>
    <name type="synonym">Eumeta japonica</name>
    <dbReference type="NCBI Taxonomy" id="151549"/>
    <lineage>
        <taxon>Eukaryota</taxon>
        <taxon>Metazoa</taxon>
        <taxon>Ecdysozoa</taxon>
        <taxon>Arthropoda</taxon>
        <taxon>Hexapoda</taxon>
        <taxon>Insecta</taxon>
        <taxon>Pterygota</taxon>
        <taxon>Neoptera</taxon>
        <taxon>Endopterygota</taxon>
        <taxon>Lepidoptera</taxon>
        <taxon>Glossata</taxon>
        <taxon>Ditrysia</taxon>
        <taxon>Tineoidea</taxon>
        <taxon>Psychidae</taxon>
        <taxon>Oiketicinae</taxon>
        <taxon>Eumeta</taxon>
    </lineage>
</organism>
<proteinExistence type="predicted"/>
<gene>
    <name evidence="1" type="ORF">EVAR_67837_1</name>
</gene>
<protein>
    <submittedName>
        <fullName evidence="1">Uncharacterized protein</fullName>
    </submittedName>
</protein>
<dbReference type="AlphaFoldDB" id="A0A4C1ZX12"/>
<evidence type="ECO:0000313" key="2">
    <source>
        <dbReference type="Proteomes" id="UP000299102"/>
    </source>
</evidence>
<dbReference type="Proteomes" id="UP000299102">
    <property type="component" value="Unassembled WGS sequence"/>
</dbReference>
<accession>A0A4C1ZX12</accession>